<evidence type="ECO:0000313" key="2">
    <source>
        <dbReference type="Proteomes" id="UP000642571"/>
    </source>
</evidence>
<dbReference type="Proteomes" id="UP000642571">
    <property type="component" value="Unassembled WGS sequence"/>
</dbReference>
<name>A0ABQ1PIH1_9BACI</name>
<accession>A0ABQ1PIH1</accession>
<dbReference type="RefSeq" id="WP_188649916.1">
    <property type="nucleotide sequence ID" value="NZ_BMIN01000001.1"/>
</dbReference>
<organism evidence="1 2">
    <name type="scientific">Pontibacillus salipaludis</name>
    <dbReference type="NCBI Taxonomy" id="1697394"/>
    <lineage>
        <taxon>Bacteria</taxon>
        <taxon>Bacillati</taxon>
        <taxon>Bacillota</taxon>
        <taxon>Bacilli</taxon>
        <taxon>Bacillales</taxon>
        <taxon>Bacillaceae</taxon>
        <taxon>Pontibacillus</taxon>
    </lineage>
</organism>
<reference evidence="2" key="1">
    <citation type="journal article" date="2019" name="Int. J. Syst. Evol. Microbiol.">
        <title>The Global Catalogue of Microorganisms (GCM) 10K type strain sequencing project: providing services to taxonomists for standard genome sequencing and annotation.</title>
        <authorList>
            <consortium name="The Broad Institute Genomics Platform"/>
            <consortium name="The Broad Institute Genome Sequencing Center for Infectious Disease"/>
            <person name="Wu L."/>
            <person name="Ma J."/>
        </authorList>
    </citation>
    <scope>NUCLEOTIDE SEQUENCE [LARGE SCALE GENOMIC DNA]</scope>
    <source>
        <strain evidence="2">CGMCC 1.15353</strain>
    </source>
</reference>
<sequence length="101" mass="11859">MKPFAKKFYKSASWRKCRDAYFNSQQGMCERCESPGKIVHHKTWLTSKNINDPCISLNYEELELLCQDCHNKEHHSTSCSRREDVKFNKMGELVKVGDKTK</sequence>
<keyword evidence="2" id="KW-1185">Reference proteome</keyword>
<dbReference type="EMBL" id="BMIN01000001">
    <property type="protein sequence ID" value="GGC97829.1"/>
    <property type="molecule type" value="Genomic_DNA"/>
</dbReference>
<proteinExistence type="predicted"/>
<evidence type="ECO:0008006" key="3">
    <source>
        <dbReference type="Google" id="ProtNLM"/>
    </source>
</evidence>
<evidence type="ECO:0000313" key="1">
    <source>
        <dbReference type="EMBL" id="GGC97829.1"/>
    </source>
</evidence>
<comment type="caution">
    <text evidence="1">The sequence shown here is derived from an EMBL/GenBank/DDBJ whole genome shotgun (WGS) entry which is preliminary data.</text>
</comment>
<protein>
    <recommendedName>
        <fullName evidence="3">HNH endonuclease</fullName>
    </recommendedName>
</protein>
<gene>
    <name evidence="1" type="ORF">GCM10011389_01200</name>
</gene>